<dbReference type="Proteomes" id="UP001197214">
    <property type="component" value="Unassembled WGS sequence"/>
</dbReference>
<accession>A0ABS6XID5</accession>
<gene>
    <name evidence="2" type="ORF">KY084_03630</name>
</gene>
<keyword evidence="3" id="KW-1185">Reference proteome</keyword>
<protein>
    <submittedName>
        <fullName evidence="2">DUF4230 domain-containing protein</fullName>
    </submittedName>
</protein>
<sequence>MGLAAGGAFWAFTQYLDRKVDPDPVTIASGSLAGMREEAKLSTFAARYVAVVTSSQSRLGLTAKKTLIMPGMVRYQIDLAKITDKDVAWDADSKTLQVHLPPIELVGPEVDLNAVKEYDDGGLLMRFTNAEDRLDAANRKAGQAELLNQARQPVPMRLARDSARRAIERSFAMPLKAAGIDANVRATFADERTDKDRERWDVSRPISDVMAERKAQAQ</sequence>
<comment type="caution">
    <text evidence="2">The sequence shown here is derived from an EMBL/GenBank/DDBJ whole genome shotgun (WGS) entry which is preliminary data.</text>
</comment>
<evidence type="ECO:0000256" key="1">
    <source>
        <dbReference type="SAM" id="MobiDB-lite"/>
    </source>
</evidence>
<dbReference type="InterPro" id="IPR025324">
    <property type="entry name" value="DUF4230"/>
</dbReference>
<name>A0ABS6XID5_9SPHN</name>
<reference evidence="2 3" key="1">
    <citation type="submission" date="2021-07" db="EMBL/GenBank/DDBJ databases">
        <title>Stakelama flava sp. nov., a novel endophytic bacterium isolated from branch of Kandelia candel.</title>
        <authorList>
            <person name="Tuo L."/>
        </authorList>
    </citation>
    <scope>NUCLEOTIDE SEQUENCE [LARGE SCALE GENOMIC DNA]</scope>
    <source>
        <strain evidence="2 3">CBK3Z-3</strain>
    </source>
</reference>
<dbReference type="EMBL" id="JAHWZX010000002">
    <property type="protein sequence ID" value="MBW4329964.1"/>
    <property type="molecule type" value="Genomic_DNA"/>
</dbReference>
<organism evidence="2 3">
    <name type="scientific">Stakelama flava</name>
    <dbReference type="NCBI Taxonomy" id="2860338"/>
    <lineage>
        <taxon>Bacteria</taxon>
        <taxon>Pseudomonadati</taxon>
        <taxon>Pseudomonadota</taxon>
        <taxon>Alphaproteobacteria</taxon>
        <taxon>Sphingomonadales</taxon>
        <taxon>Sphingomonadaceae</taxon>
        <taxon>Stakelama</taxon>
    </lineage>
</organism>
<feature type="compositionally biased region" description="Basic and acidic residues" evidence="1">
    <location>
        <begin position="192"/>
        <end position="202"/>
    </location>
</feature>
<proteinExistence type="predicted"/>
<evidence type="ECO:0000313" key="2">
    <source>
        <dbReference type="EMBL" id="MBW4329964.1"/>
    </source>
</evidence>
<dbReference type="Pfam" id="PF14014">
    <property type="entry name" value="DUF4230"/>
    <property type="match status" value="1"/>
</dbReference>
<evidence type="ECO:0000313" key="3">
    <source>
        <dbReference type="Proteomes" id="UP001197214"/>
    </source>
</evidence>
<feature type="region of interest" description="Disordered" evidence="1">
    <location>
        <begin position="192"/>
        <end position="218"/>
    </location>
</feature>